<dbReference type="Proteomes" id="UP000262939">
    <property type="component" value="Unassembled WGS sequence"/>
</dbReference>
<evidence type="ECO:0000313" key="2">
    <source>
        <dbReference type="EMBL" id="RFU60488.1"/>
    </source>
</evidence>
<keyword evidence="1" id="KW-0472">Membrane</keyword>
<feature type="transmembrane region" description="Helical" evidence="1">
    <location>
        <begin position="94"/>
        <end position="113"/>
    </location>
</feature>
<protein>
    <submittedName>
        <fullName evidence="2">Uncharacterized protein</fullName>
    </submittedName>
</protein>
<dbReference type="AlphaFoldDB" id="A0A372L6U5"/>
<keyword evidence="3" id="KW-1185">Reference proteome</keyword>
<dbReference type="EMBL" id="QVTD01000026">
    <property type="protein sequence ID" value="RFU60488.1"/>
    <property type="molecule type" value="Genomic_DNA"/>
</dbReference>
<comment type="caution">
    <text evidence="2">The sequence shown here is derived from an EMBL/GenBank/DDBJ whole genome shotgun (WGS) entry which is preliminary data.</text>
</comment>
<feature type="transmembrane region" description="Helical" evidence="1">
    <location>
        <begin position="30"/>
        <end position="48"/>
    </location>
</feature>
<feature type="transmembrane region" description="Helical" evidence="1">
    <location>
        <begin position="5"/>
        <end position="24"/>
    </location>
</feature>
<evidence type="ECO:0000313" key="3">
    <source>
        <dbReference type="Proteomes" id="UP000262939"/>
    </source>
</evidence>
<organism evidence="2 3">
    <name type="scientific">Peribacillus glennii</name>
    <dbReference type="NCBI Taxonomy" id="2303991"/>
    <lineage>
        <taxon>Bacteria</taxon>
        <taxon>Bacillati</taxon>
        <taxon>Bacillota</taxon>
        <taxon>Bacilli</taxon>
        <taxon>Bacillales</taxon>
        <taxon>Bacillaceae</taxon>
        <taxon>Peribacillus</taxon>
    </lineage>
</organism>
<name>A0A372L6U5_9BACI</name>
<keyword evidence="1" id="KW-0812">Transmembrane</keyword>
<feature type="transmembrane region" description="Helical" evidence="1">
    <location>
        <begin position="55"/>
        <end position="74"/>
    </location>
</feature>
<gene>
    <name evidence="2" type="ORF">D0466_21650</name>
</gene>
<proteinExistence type="predicted"/>
<accession>A0A372L6U5</accession>
<reference evidence="2 3" key="1">
    <citation type="submission" date="2018-08" db="EMBL/GenBank/DDBJ databases">
        <title>Bacillus chawlae sp. nov., Bacillus glennii sp. nov., and Bacillus saganii sp. nov. Isolated from the Vehicle Assembly Building at Kennedy Space Center where the Viking Spacecraft were Assembled.</title>
        <authorList>
            <person name="Seuylemezian A."/>
            <person name="Vaishampayan P."/>
        </authorList>
    </citation>
    <scope>NUCLEOTIDE SEQUENCE [LARGE SCALE GENOMIC DNA]</scope>
    <source>
        <strain evidence="2 3">V44-8</strain>
    </source>
</reference>
<evidence type="ECO:0000256" key="1">
    <source>
        <dbReference type="SAM" id="Phobius"/>
    </source>
</evidence>
<sequence>MEKKVISILIICLYSFPFAYYSMYQDYANHTMIGYLLMIVATSLLASFSKFFCNSIPLIIGNVISGIASCYFLNNLAGNEQWSGYFKPLTASQLLVLVSLINIIPQVIAFKIAKKKYLFN</sequence>
<keyword evidence="1" id="KW-1133">Transmembrane helix</keyword>